<dbReference type="EMBL" id="KI914039">
    <property type="protein sequence ID" value="ETV90434.1"/>
    <property type="molecule type" value="Genomic_DNA"/>
</dbReference>
<name>A0A024T8Y9_9STRA</name>
<protein>
    <recommendedName>
        <fullName evidence="2">Transposase Tc1-like domain-containing protein</fullName>
    </recommendedName>
</protein>
<dbReference type="InterPro" id="IPR036397">
    <property type="entry name" value="RNaseH_sf"/>
</dbReference>
<dbReference type="VEuPathDB" id="FungiDB:H310_14785"/>
<gene>
    <name evidence="1" type="ORF">H310_14785</name>
</gene>
<dbReference type="RefSeq" id="XP_008880936.1">
    <property type="nucleotide sequence ID" value="XM_008882714.1"/>
</dbReference>
<evidence type="ECO:0008006" key="2">
    <source>
        <dbReference type="Google" id="ProtNLM"/>
    </source>
</evidence>
<dbReference type="PANTHER" id="PTHR47169">
    <property type="entry name" value="OS01G0541250 PROTEIN"/>
    <property type="match status" value="1"/>
</dbReference>
<dbReference type="GeneID" id="20091835"/>
<organism evidence="1">
    <name type="scientific">Aphanomyces invadans</name>
    <dbReference type="NCBI Taxonomy" id="157072"/>
    <lineage>
        <taxon>Eukaryota</taxon>
        <taxon>Sar</taxon>
        <taxon>Stramenopiles</taxon>
        <taxon>Oomycota</taxon>
        <taxon>Saprolegniomycetes</taxon>
        <taxon>Saprolegniales</taxon>
        <taxon>Verrucalvaceae</taxon>
        <taxon>Aphanomyces</taxon>
    </lineage>
</organism>
<reference evidence="1" key="1">
    <citation type="submission" date="2013-12" db="EMBL/GenBank/DDBJ databases">
        <title>The Genome Sequence of Aphanomyces invadans NJM9701.</title>
        <authorList>
            <consortium name="The Broad Institute Genomics Platform"/>
            <person name="Russ C."/>
            <person name="Tyler B."/>
            <person name="van West P."/>
            <person name="Dieguez-Uribeondo J."/>
            <person name="Young S.K."/>
            <person name="Zeng Q."/>
            <person name="Gargeya S."/>
            <person name="Fitzgerald M."/>
            <person name="Abouelleil A."/>
            <person name="Alvarado L."/>
            <person name="Chapman S.B."/>
            <person name="Gainer-Dewar J."/>
            <person name="Goldberg J."/>
            <person name="Griggs A."/>
            <person name="Gujja S."/>
            <person name="Hansen M."/>
            <person name="Howarth C."/>
            <person name="Imamovic A."/>
            <person name="Ireland A."/>
            <person name="Larimer J."/>
            <person name="McCowan C."/>
            <person name="Murphy C."/>
            <person name="Pearson M."/>
            <person name="Poon T.W."/>
            <person name="Priest M."/>
            <person name="Roberts A."/>
            <person name="Saif S."/>
            <person name="Shea T."/>
            <person name="Sykes S."/>
            <person name="Wortman J."/>
            <person name="Nusbaum C."/>
            <person name="Birren B."/>
        </authorList>
    </citation>
    <scope>NUCLEOTIDE SEQUENCE [LARGE SCALE GENOMIC DNA]</scope>
    <source>
        <strain evidence="1">NJM9701</strain>
    </source>
</reference>
<accession>A0A024T8Y9</accession>
<proteinExistence type="predicted"/>
<dbReference type="GO" id="GO:0003676">
    <property type="term" value="F:nucleic acid binding"/>
    <property type="evidence" value="ECO:0007669"/>
    <property type="project" value="InterPro"/>
</dbReference>
<dbReference type="PANTHER" id="PTHR47169:SF2">
    <property type="entry name" value="OS01G0541250 PROTEIN"/>
    <property type="match status" value="1"/>
</dbReference>
<dbReference type="Gene3D" id="3.30.420.10">
    <property type="entry name" value="Ribonuclease H-like superfamily/Ribonuclease H"/>
    <property type="match status" value="1"/>
</dbReference>
<evidence type="ECO:0000313" key="1">
    <source>
        <dbReference type="EMBL" id="ETV90434.1"/>
    </source>
</evidence>
<sequence>MEDQVKRTHRELSRDVKVAVIQHHHPFLVKGKLQRGAYKQVAEKLSLSPRTNGRLYLAQILRPRHHVQQNAWKRWTQTNLHGPLTAATGLSPATLNRHLKGGTFEQRSTRIKPLLTDENKAERVAFCRSLALAEIDGGAGLPDPDESINSTVYGTSCFLMRNASTHTKTITRCSLPLVKRHHGALGKASASFQRSCSFVLLDDHALMTNGVCVVFSGKIGLWPFVQQVPALRNSRNRPAGTMVTKLVKVDAAVYLDFVINKVIPVIKASFSSASKQVLLQHDNATPHGSITDAVLEGMSTDGWTFKIRKQPPNCPDLNVLDLGFFASIRRLGNFYQ</sequence>
<dbReference type="AlphaFoldDB" id="A0A024T8Y9"/>